<evidence type="ECO:0000256" key="2">
    <source>
        <dbReference type="ARBA" id="ARBA00023136"/>
    </source>
</evidence>
<gene>
    <name evidence="5" type="ORF">FOA43_004737</name>
</gene>
<dbReference type="PANTHER" id="PTHR12652">
    <property type="entry name" value="PEROXISOMAL BIOGENESIS FACTOR 11"/>
    <property type="match status" value="1"/>
</dbReference>
<evidence type="ECO:0000313" key="5">
    <source>
        <dbReference type="EMBL" id="QPG77328.1"/>
    </source>
</evidence>
<evidence type="ECO:0000256" key="4">
    <source>
        <dbReference type="ARBA" id="ARBA00046271"/>
    </source>
</evidence>
<dbReference type="GO" id="GO:0016559">
    <property type="term" value="P:peroxisome fission"/>
    <property type="evidence" value="ECO:0007669"/>
    <property type="project" value="InterPro"/>
</dbReference>
<organism evidence="5 6">
    <name type="scientific">Eeniella nana</name>
    <name type="common">Yeast</name>
    <name type="synonym">Brettanomyces nanus</name>
    <dbReference type="NCBI Taxonomy" id="13502"/>
    <lineage>
        <taxon>Eukaryota</taxon>
        <taxon>Fungi</taxon>
        <taxon>Dikarya</taxon>
        <taxon>Ascomycota</taxon>
        <taxon>Saccharomycotina</taxon>
        <taxon>Pichiomycetes</taxon>
        <taxon>Pichiales</taxon>
        <taxon>Pichiaceae</taxon>
        <taxon>Brettanomyces</taxon>
    </lineage>
</organism>
<evidence type="ECO:0000313" key="6">
    <source>
        <dbReference type="Proteomes" id="UP000662931"/>
    </source>
</evidence>
<dbReference type="RefSeq" id="XP_038780893.1">
    <property type="nucleotide sequence ID" value="XM_038924965.1"/>
</dbReference>
<accession>A0A875S8W1</accession>
<evidence type="ECO:0000256" key="3">
    <source>
        <dbReference type="ARBA" id="ARBA00023140"/>
    </source>
</evidence>
<keyword evidence="6" id="KW-1185">Reference proteome</keyword>
<keyword evidence="2" id="KW-0472">Membrane</keyword>
<dbReference type="PANTHER" id="PTHR12652:SF50">
    <property type="entry name" value="PEROXIN 11"/>
    <property type="match status" value="1"/>
</dbReference>
<dbReference type="KEGG" id="bnn:FOA43_004737"/>
<keyword evidence="3" id="KW-0576">Peroxisome</keyword>
<name>A0A875S8W1_EENNA</name>
<dbReference type="Proteomes" id="UP000662931">
    <property type="component" value="Chromosome 4"/>
</dbReference>
<dbReference type="OrthoDB" id="411017at2759"/>
<comment type="subcellular location">
    <subcellularLocation>
        <location evidence="4">Peroxisome membrane</location>
    </subcellularLocation>
</comment>
<dbReference type="AlphaFoldDB" id="A0A875S8W1"/>
<dbReference type="GeneID" id="62198137"/>
<protein>
    <recommendedName>
        <fullName evidence="7">Peroxisomal biogenesis factor 11</fullName>
    </recommendedName>
</protein>
<dbReference type="InterPro" id="IPR008733">
    <property type="entry name" value="PEX11"/>
</dbReference>
<evidence type="ECO:0008006" key="7">
    <source>
        <dbReference type="Google" id="ProtNLM"/>
    </source>
</evidence>
<reference evidence="5" key="1">
    <citation type="submission" date="2020-10" db="EMBL/GenBank/DDBJ databases">
        <authorList>
            <person name="Roach M.J.R."/>
        </authorList>
    </citation>
    <scope>NUCLEOTIDE SEQUENCE</scope>
    <source>
        <strain evidence="5">CBS 1945</strain>
    </source>
</reference>
<sequence length="169" mass="19407">MTFLKTLTHWKSLLINLDDQLKDSKLKLFEGVKQFGFAIYFILDSVQWFKQLGFFQGKKARNSRLVANIDIYCYRFWLLALVGAILHNLRQLQISQSRCKELESQDIQEVNTRVIEEEEQIVKTKKDLAKNLLDSIIAMNGCHVITASDGVVGISGLITSIMGLKQLWK</sequence>
<keyword evidence="1" id="KW-0962">Peroxisome biogenesis</keyword>
<dbReference type="GO" id="GO:0005778">
    <property type="term" value="C:peroxisomal membrane"/>
    <property type="evidence" value="ECO:0007669"/>
    <property type="project" value="UniProtKB-SubCell"/>
</dbReference>
<evidence type="ECO:0000256" key="1">
    <source>
        <dbReference type="ARBA" id="ARBA00022593"/>
    </source>
</evidence>
<dbReference type="Pfam" id="PF05648">
    <property type="entry name" value="PEX11"/>
    <property type="match status" value="1"/>
</dbReference>
<proteinExistence type="predicted"/>
<dbReference type="EMBL" id="CP064815">
    <property type="protein sequence ID" value="QPG77328.1"/>
    <property type="molecule type" value="Genomic_DNA"/>
</dbReference>